<dbReference type="InterPro" id="IPR016166">
    <property type="entry name" value="FAD-bd_PCMH"/>
</dbReference>
<dbReference type="SUPFAM" id="SSF56176">
    <property type="entry name" value="FAD-binding/transporter-associated domain-like"/>
    <property type="match status" value="1"/>
</dbReference>
<dbReference type="PANTHER" id="PTHR42659">
    <property type="entry name" value="XANTHINE DEHYDROGENASE SUBUNIT C-RELATED"/>
    <property type="match status" value="1"/>
</dbReference>
<dbReference type="Proteomes" id="UP000238322">
    <property type="component" value="Unassembled WGS sequence"/>
</dbReference>
<dbReference type="GO" id="GO:0071949">
    <property type="term" value="F:FAD binding"/>
    <property type="evidence" value="ECO:0007669"/>
    <property type="project" value="InterPro"/>
</dbReference>
<dbReference type="EMBL" id="PUHY01000015">
    <property type="protein sequence ID" value="PQO29508.1"/>
    <property type="molecule type" value="Genomic_DNA"/>
</dbReference>
<dbReference type="InterPro" id="IPR005107">
    <property type="entry name" value="CO_DH_flav_C"/>
</dbReference>
<dbReference type="InterPro" id="IPR002346">
    <property type="entry name" value="Mopterin_DH_FAD-bd"/>
</dbReference>
<dbReference type="GO" id="GO:0016491">
    <property type="term" value="F:oxidoreductase activity"/>
    <property type="evidence" value="ECO:0007669"/>
    <property type="project" value="InterPro"/>
</dbReference>
<dbReference type="InterPro" id="IPR016167">
    <property type="entry name" value="FAD-bd_PCMH_sub1"/>
</dbReference>
<dbReference type="InterPro" id="IPR016169">
    <property type="entry name" value="FAD-bd_PCMH_sub2"/>
</dbReference>
<keyword evidence="1" id="KW-0274">FAD</keyword>
<evidence type="ECO:0000259" key="2">
    <source>
        <dbReference type="PROSITE" id="PS51387"/>
    </source>
</evidence>
<dbReference type="SUPFAM" id="SSF55447">
    <property type="entry name" value="CO dehydrogenase flavoprotein C-terminal domain-like"/>
    <property type="match status" value="1"/>
</dbReference>
<organism evidence="3 4">
    <name type="scientific">Blastopirellula marina</name>
    <dbReference type="NCBI Taxonomy" id="124"/>
    <lineage>
        <taxon>Bacteria</taxon>
        <taxon>Pseudomonadati</taxon>
        <taxon>Planctomycetota</taxon>
        <taxon>Planctomycetia</taxon>
        <taxon>Pirellulales</taxon>
        <taxon>Pirellulaceae</taxon>
        <taxon>Blastopirellula</taxon>
    </lineage>
</organism>
<dbReference type="PROSITE" id="PS51387">
    <property type="entry name" value="FAD_PCMH"/>
    <property type="match status" value="1"/>
</dbReference>
<dbReference type="RefSeq" id="WP_105332702.1">
    <property type="nucleotide sequence ID" value="NZ_PUHY01000015.1"/>
</dbReference>
<dbReference type="Gene3D" id="3.30.390.50">
    <property type="entry name" value="CO dehydrogenase flavoprotein, C-terminal domain"/>
    <property type="match status" value="1"/>
</dbReference>
<reference evidence="3 4" key="1">
    <citation type="submission" date="2018-02" db="EMBL/GenBank/DDBJ databases">
        <title>Comparative genomes isolates from brazilian mangrove.</title>
        <authorList>
            <person name="Araujo J.E."/>
            <person name="Taketani R.G."/>
            <person name="Silva M.C.P."/>
            <person name="Loureco M.V."/>
            <person name="Andreote F.D."/>
        </authorList>
    </citation>
    <scope>NUCLEOTIDE SEQUENCE [LARGE SCALE GENOMIC DNA]</scope>
    <source>
        <strain evidence="3 4">Hex-1 MGV</strain>
    </source>
</reference>
<comment type="caution">
    <text evidence="3">The sequence shown here is derived from an EMBL/GenBank/DDBJ whole genome shotgun (WGS) entry which is preliminary data.</text>
</comment>
<feature type="domain" description="FAD-binding PCMH-type" evidence="2">
    <location>
        <begin position="1"/>
        <end position="175"/>
    </location>
</feature>
<dbReference type="Gene3D" id="3.30.43.10">
    <property type="entry name" value="Uridine Diphospho-n-acetylenolpyruvylglucosamine Reductase, domain 2"/>
    <property type="match status" value="1"/>
</dbReference>
<sequence>MQSFTYHAPRSVPEATQLLASGDGNAVFLAGGTDILVQLRENLRHASQVIDVKHISELNELSMDGANGLVLGAAVTCNQFLNSPATESYTALRDATQIIGGWQIQSRATIGGNLCNSSPAADSVPALLALGATVKFATSDGVQELPVSQFCTGPGKNVMHGKGLLIAIYIPPAGNQSGSAYQRFIPRYEMDIAVANAASYVELGKDGTVAEARIALGAVGPTAILADEASAMLMSKLPNEEAIEAAARKAATYAHPIDDMRGTIEFRQQLAYVMVKRTLQTALRRAAGEVIVAHPH</sequence>
<dbReference type="InterPro" id="IPR051312">
    <property type="entry name" value="Diverse_Substr_Oxidored"/>
</dbReference>
<evidence type="ECO:0000256" key="1">
    <source>
        <dbReference type="ARBA" id="ARBA00022827"/>
    </source>
</evidence>
<evidence type="ECO:0000313" key="3">
    <source>
        <dbReference type="EMBL" id="PQO29508.1"/>
    </source>
</evidence>
<keyword evidence="1" id="KW-0285">Flavoprotein</keyword>
<accession>A0A2S8FBG5</accession>
<dbReference type="InterPro" id="IPR036318">
    <property type="entry name" value="FAD-bd_PCMH-like_sf"/>
</dbReference>
<dbReference type="AlphaFoldDB" id="A0A2S8FBG5"/>
<evidence type="ECO:0000313" key="4">
    <source>
        <dbReference type="Proteomes" id="UP000238322"/>
    </source>
</evidence>
<dbReference type="PANTHER" id="PTHR42659:SF9">
    <property type="entry name" value="XANTHINE DEHYDROGENASE FAD-BINDING SUBUNIT XDHB-RELATED"/>
    <property type="match status" value="1"/>
</dbReference>
<gene>
    <name evidence="3" type="ORF">C5Y83_25950</name>
</gene>
<dbReference type="InterPro" id="IPR036683">
    <property type="entry name" value="CO_DH_flav_C_dom_sf"/>
</dbReference>
<dbReference type="Pfam" id="PF03450">
    <property type="entry name" value="CO_deh_flav_C"/>
    <property type="match status" value="1"/>
</dbReference>
<dbReference type="SMART" id="SM01092">
    <property type="entry name" value="CO_deh_flav_C"/>
    <property type="match status" value="1"/>
</dbReference>
<name>A0A2S8FBG5_9BACT</name>
<protein>
    <submittedName>
        <fullName evidence="3">Carbon monoxide dehydrogenase</fullName>
    </submittedName>
</protein>
<dbReference type="Gene3D" id="3.30.465.10">
    <property type="match status" value="1"/>
</dbReference>
<dbReference type="Pfam" id="PF00941">
    <property type="entry name" value="FAD_binding_5"/>
    <property type="match status" value="1"/>
</dbReference>
<proteinExistence type="predicted"/>
<dbReference type="OrthoDB" id="9789842at2"/>